<dbReference type="AlphaFoldDB" id="A0A6G1EG00"/>
<accession>A0A6G1EG00</accession>
<organism evidence="1 2">
    <name type="scientific">Oryza meyeriana var. granulata</name>
    <dbReference type="NCBI Taxonomy" id="110450"/>
    <lineage>
        <taxon>Eukaryota</taxon>
        <taxon>Viridiplantae</taxon>
        <taxon>Streptophyta</taxon>
        <taxon>Embryophyta</taxon>
        <taxon>Tracheophyta</taxon>
        <taxon>Spermatophyta</taxon>
        <taxon>Magnoliopsida</taxon>
        <taxon>Liliopsida</taxon>
        <taxon>Poales</taxon>
        <taxon>Poaceae</taxon>
        <taxon>BOP clade</taxon>
        <taxon>Oryzoideae</taxon>
        <taxon>Oryzeae</taxon>
        <taxon>Oryzinae</taxon>
        <taxon>Oryza</taxon>
        <taxon>Oryza meyeriana</taxon>
    </lineage>
</organism>
<keyword evidence="2" id="KW-1185">Reference proteome</keyword>
<name>A0A6G1EG00_9ORYZ</name>
<sequence>MLSGEADLLLCLQELGCGQAKLHSWGEHIVLLQVDTELTSGVLAAREKAVLDEAAGLVARERIIA</sequence>
<dbReference type="EMBL" id="SPHZ02000003">
    <property type="protein sequence ID" value="KAF0923740.1"/>
    <property type="molecule type" value="Genomic_DNA"/>
</dbReference>
<protein>
    <submittedName>
        <fullName evidence="1">Uncharacterized protein</fullName>
    </submittedName>
</protein>
<evidence type="ECO:0000313" key="1">
    <source>
        <dbReference type="EMBL" id="KAF0923740.1"/>
    </source>
</evidence>
<gene>
    <name evidence="1" type="ORF">E2562_006708</name>
</gene>
<proteinExistence type="predicted"/>
<comment type="caution">
    <text evidence="1">The sequence shown here is derived from an EMBL/GenBank/DDBJ whole genome shotgun (WGS) entry which is preliminary data.</text>
</comment>
<dbReference type="Proteomes" id="UP000479710">
    <property type="component" value="Unassembled WGS sequence"/>
</dbReference>
<reference evidence="1 2" key="1">
    <citation type="submission" date="2019-11" db="EMBL/GenBank/DDBJ databases">
        <title>Whole genome sequence of Oryza granulata.</title>
        <authorList>
            <person name="Li W."/>
        </authorList>
    </citation>
    <scope>NUCLEOTIDE SEQUENCE [LARGE SCALE GENOMIC DNA]</scope>
    <source>
        <strain evidence="2">cv. Menghai</strain>
        <tissue evidence="1">Leaf</tissue>
    </source>
</reference>
<evidence type="ECO:0000313" key="2">
    <source>
        <dbReference type="Proteomes" id="UP000479710"/>
    </source>
</evidence>